<gene>
    <name evidence="2" type="ORF">MCOR_21707</name>
</gene>
<keyword evidence="3" id="KW-1185">Reference proteome</keyword>
<dbReference type="InterPro" id="IPR011011">
    <property type="entry name" value="Znf_FYVE_PHD"/>
</dbReference>
<dbReference type="CDD" id="cd15489">
    <property type="entry name" value="PHD_SF"/>
    <property type="match status" value="1"/>
</dbReference>
<proteinExistence type="predicted"/>
<organism evidence="2 3">
    <name type="scientific">Mytilus coruscus</name>
    <name type="common">Sea mussel</name>
    <dbReference type="NCBI Taxonomy" id="42192"/>
    <lineage>
        <taxon>Eukaryota</taxon>
        <taxon>Metazoa</taxon>
        <taxon>Spiralia</taxon>
        <taxon>Lophotrochozoa</taxon>
        <taxon>Mollusca</taxon>
        <taxon>Bivalvia</taxon>
        <taxon>Autobranchia</taxon>
        <taxon>Pteriomorphia</taxon>
        <taxon>Mytilida</taxon>
        <taxon>Mytiloidea</taxon>
        <taxon>Mytilidae</taxon>
        <taxon>Mytilinae</taxon>
        <taxon>Mytilus</taxon>
    </lineage>
</organism>
<dbReference type="Proteomes" id="UP000507470">
    <property type="component" value="Unassembled WGS sequence"/>
</dbReference>
<evidence type="ECO:0000259" key="1">
    <source>
        <dbReference type="Pfam" id="PF10551"/>
    </source>
</evidence>
<dbReference type="InterPro" id="IPR013083">
    <property type="entry name" value="Znf_RING/FYVE/PHD"/>
</dbReference>
<dbReference type="Gene3D" id="3.30.40.10">
    <property type="entry name" value="Zinc/RING finger domain, C3HC4 (zinc finger)"/>
    <property type="match status" value="1"/>
</dbReference>
<dbReference type="InterPro" id="IPR018289">
    <property type="entry name" value="MULE_transposase_dom"/>
</dbReference>
<protein>
    <recommendedName>
        <fullName evidence="1">MULE transposase domain-containing protein</fullName>
    </recommendedName>
</protein>
<sequence length="422" mass="48985">MSDDSCIQCHNVVRPRQEALQCDGCQKWQHRTCNSVIDEDPSIVVDRSFDIPEQVQENSIADESIGDIPDDDPTVHYQTIEEGSNRGKRKLCDSDGFNYTVKLDLDYLDQKAPDFYKKDVVVGNNRHLIFYTDRQLQLLAKAKTWYMDGTFRTVNTPWMQMFSIHAFVRSGDSMKQVPLVFCFMSGKSQEDYYPVLRAIDRRLPEHLKLQGLVVDFEAGLWQALRQRFPGTPIQGCAFHWAQAVFRKIQENGLQSAYNKKDTVYTYLRQVMALPFLPPEHIPDTFRQLDKKADHPGVQKVMDYIYKTWIRNSVFDIDYWCVFMSSIRTNNDVEGWHNSVNTRVCTRGPVPFYSLVTELFKEASDIPLQLKLVSEGKLQRYQRKHSRQTQGRLFALWDEYCNNSISASRLLKECASVYGPPPK</sequence>
<dbReference type="AlphaFoldDB" id="A0A6J8BU33"/>
<evidence type="ECO:0000313" key="3">
    <source>
        <dbReference type="Proteomes" id="UP000507470"/>
    </source>
</evidence>
<dbReference type="EMBL" id="CACVKT020003845">
    <property type="protein sequence ID" value="CAC5386249.1"/>
    <property type="molecule type" value="Genomic_DNA"/>
</dbReference>
<reference evidence="2 3" key="1">
    <citation type="submission" date="2020-06" db="EMBL/GenBank/DDBJ databases">
        <authorList>
            <person name="Li R."/>
            <person name="Bekaert M."/>
        </authorList>
    </citation>
    <scope>NUCLEOTIDE SEQUENCE [LARGE SCALE GENOMIC DNA]</scope>
    <source>
        <strain evidence="3">wild</strain>
    </source>
</reference>
<evidence type="ECO:0000313" key="2">
    <source>
        <dbReference type="EMBL" id="CAC5386249.1"/>
    </source>
</evidence>
<dbReference type="SUPFAM" id="SSF57903">
    <property type="entry name" value="FYVE/PHD zinc finger"/>
    <property type="match status" value="1"/>
</dbReference>
<dbReference type="Pfam" id="PF10551">
    <property type="entry name" value="MULE"/>
    <property type="match status" value="1"/>
</dbReference>
<feature type="domain" description="MULE transposase" evidence="1">
    <location>
        <begin position="145"/>
        <end position="241"/>
    </location>
</feature>
<name>A0A6J8BU33_MYTCO</name>
<dbReference type="PANTHER" id="PTHR47160">
    <property type="entry name" value="PUTATIVE-RELATED"/>
    <property type="match status" value="1"/>
</dbReference>
<accession>A0A6J8BU33</accession>
<dbReference type="PANTHER" id="PTHR47160:SF10">
    <property type="entry name" value="MULE TRANSPOSASE DOMAIN-CONTAINING PROTEIN"/>
    <property type="match status" value="1"/>
</dbReference>
<dbReference type="OrthoDB" id="10034274at2759"/>